<name>A0ABR2QNL1_9ROSI</name>
<protein>
    <submittedName>
        <fullName evidence="1">Uncharacterized protein</fullName>
    </submittedName>
</protein>
<gene>
    <name evidence="1" type="ORF">V6N11_024750</name>
</gene>
<dbReference type="Proteomes" id="UP001396334">
    <property type="component" value="Unassembled WGS sequence"/>
</dbReference>
<reference evidence="1 2" key="1">
    <citation type="journal article" date="2024" name="G3 (Bethesda)">
        <title>Genome assembly of Hibiscus sabdariffa L. provides insights into metabolisms of medicinal natural products.</title>
        <authorList>
            <person name="Kim T."/>
        </authorList>
    </citation>
    <scope>NUCLEOTIDE SEQUENCE [LARGE SCALE GENOMIC DNA]</scope>
    <source>
        <strain evidence="1">TK-2024</strain>
        <tissue evidence="1">Old leaves</tissue>
    </source>
</reference>
<dbReference type="SUPFAM" id="SSF56219">
    <property type="entry name" value="DNase I-like"/>
    <property type="match status" value="1"/>
</dbReference>
<accession>A0ABR2QNL1</accession>
<sequence>MPIAGGAYTWSNQMSDNEVILEKLDRVLCPPNWNIAFPKAVVMLDITMGSDHALKRIVPRPSKAVGSRYHSLGTLIGLVASSGGLNSLCSDGVN</sequence>
<evidence type="ECO:0000313" key="1">
    <source>
        <dbReference type="EMBL" id="KAK9002061.1"/>
    </source>
</evidence>
<dbReference type="InterPro" id="IPR036691">
    <property type="entry name" value="Endo/exonu/phosph_ase_sf"/>
</dbReference>
<evidence type="ECO:0000313" key="2">
    <source>
        <dbReference type="Proteomes" id="UP001396334"/>
    </source>
</evidence>
<dbReference type="EMBL" id="JBBPBN010000035">
    <property type="protein sequence ID" value="KAK9002061.1"/>
    <property type="molecule type" value="Genomic_DNA"/>
</dbReference>
<organism evidence="1 2">
    <name type="scientific">Hibiscus sabdariffa</name>
    <name type="common">roselle</name>
    <dbReference type="NCBI Taxonomy" id="183260"/>
    <lineage>
        <taxon>Eukaryota</taxon>
        <taxon>Viridiplantae</taxon>
        <taxon>Streptophyta</taxon>
        <taxon>Embryophyta</taxon>
        <taxon>Tracheophyta</taxon>
        <taxon>Spermatophyta</taxon>
        <taxon>Magnoliopsida</taxon>
        <taxon>eudicotyledons</taxon>
        <taxon>Gunneridae</taxon>
        <taxon>Pentapetalae</taxon>
        <taxon>rosids</taxon>
        <taxon>malvids</taxon>
        <taxon>Malvales</taxon>
        <taxon>Malvaceae</taxon>
        <taxon>Malvoideae</taxon>
        <taxon>Hibiscus</taxon>
    </lineage>
</organism>
<proteinExistence type="predicted"/>
<keyword evidence="2" id="KW-1185">Reference proteome</keyword>
<comment type="caution">
    <text evidence="1">The sequence shown here is derived from an EMBL/GenBank/DDBJ whole genome shotgun (WGS) entry which is preliminary data.</text>
</comment>